<evidence type="ECO:0000313" key="1">
    <source>
        <dbReference type="EMBL" id="MBC3537329.1"/>
    </source>
</evidence>
<proteinExistence type="predicted"/>
<protein>
    <submittedName>
        <fullName evidence="1">Uncharacterized protein</fullName>
    </submittedName>
</protein>
<dbReference type="Proteomes" id="UP000606870">
    <property type="component" value="Unassembled WGS sequence"/>
</dbReference>
<comment type="caution">
    <text evidence="1">The sequence shown here is derived from an EMBL/GenBank/DDBJ whole genome shotgun (WGS) entry which is preliminary data.</text>
</comment>
<keyword evidence="2" id="KW-1185">Reference proteome</keyword>
<dbReference type="RefSeq" id="WP_186503609.1">
    <property type="nucleotide sequence ID" value="NZ_JACOGK010000025.1"/>
</dbReference>
<gene>
    <name evidence="1" type="ORF">H8J70_08705</name>
</gene>
<sequence>MDKRKIPIEERPVIMPQKERWGQLPEFFLVCMNDLAREYKDAHKKEFEAWKRAKRAAAGG</sequence>
<evidence type="ECO:0000313" key="2">
    <source>
        <dbReference type="Proteomes" id="UP000606870"/>
    </source>
</evidence>
<organism evidence="1 2">
    <name type="scientific">Megasphaera hominis</name>
    <dbReference type="NCBI Taxonomy" id="159836"/>
    <lineage>
        <taxon>Bacteria</taxon>
        <taxon>Bacillati</taxon>
        <taxon>Bacillota</taxon>
        <taxon>Negativicutes</taxon>
        <taxon>Veillonellales</taxon>
        <taxon>Veillonellaceae</taxon>
        <taxon>Megasphaera</taxon>
    </lineage>
</organism>
<accession>A0ABR6VJ61</accession>
<dbReference type="EMBL" id="JACOGK010000025">
    <property type="protein sequence ID" value="MBC3537329.1"/>
    <property type="molecule type" value="Genomic_DNA"/>
</dbReference>
<name>A0ABR6VJ61_9FIRM</name>
<reference evidence="1 2" key="1">
    <citation type="submission" date="2020-08" db="EMBL/GenBank/DDBJ databases">
        <authorList>
            <person name="Liu C."/>
            <person name="Sun Q."/>
        </authorList>
    </citation>
    <scope>NUCLEOTIDE SEQUENCE [LARGE SCALE GENOMIC DNA]</scope>
    <source>
        <strain evidence="1 2">NSJ-59</strain>
    </source>
</reference>